<evidence type="ECO:0000256" key="2">
    <source>
        <dbReference type="ARBA" id="ARBA00005722"/>
    </source>
</evidence>
<feature type="signal peptide" evidence="7">
    <location>
        <begin position="1"/>
        <end position="37"/>
    </location>
</feature>
<dbReference type="GO" id="GO:0009279">
    <property type="term" value="C:cell outer membrane"/>
    <property type="evidence" value="ECO:0007669"/>
    <property type="project" value="UniProtKB-SubCell"/>
</dbReference>
<dbReference type="AlphaFoldDB" id="A0A0K8P850"/>
<dbReference type="PROSITE" id="PS51318">
    <property type="entry name" value="TAT"/>
    <property type="match status" value="1"/>
</dbReference>
<keyword evidence="3 7" id="KW-0732">Signal</keyword>
<feature type="compositionally biased region" description="Pro residues" evidence="6">
    <location>
        <begin position="1"/>
        <end position="17"/>
    </location>
</feature>
<dbReference type="STRING" id="1547922.ISF6_5471"/>
<keyword evidence="5" id="KW-0998">Cell outer membrane</keyword>
<dbReference type="InterPro" id="IPR020610">
    <property type="entry name" value="Thiolase_AS"/>
</dbReference>
<evidence type="ECO:0000256" key="5">
    <source>
        <dbReference type="ARBA" id="ARBA00023237"/>
    </source>
</evidence>
<reference evidence="9" key="1">
    <citation type="submission" date="2015-07" db="EMBL/GenBank/DDBJ databases">
        <title>Discovery of a poly(ethylene terephthalate assimilation.</title>
        <authorList>
            <person name="Yoshida S."/>
            <person name="Hiraga K."/>
            <person name="Takehana T."/>
            <person name="Taniguchi I."/>
            <person name="Yamaji H."/>
            <person name="Maeda Y."/>
            <person name="Toyohara K."/>
            <person name="Miyamoto K."/>
            <person name="Kimura Y."/>
            <person name="Oda K."/>
        </authorList>
    </citation>
    <scope>NUCLEOTIDE SEQUENCE [LARGE SCALE GENOMIC DNA]</scope>
    <source>
        <strain evidence="9">NBRC 110686 / TISTR 2288 / 201-F6</strain>
    </source>
</reference>
<comment type="similarity">
    <text evidence="2">Belongs to the MipA/OmpV family.</text>
</comment>
<feature type="compositionally biased region" description="Pro residues" evidence="6">
    <location>
        <begin position="66"/>
        <end position="86"/>
    </location>
</feature>
<gene>
    <name evidence="8" type="ORF">ISF6_5471</name>
</gene>
<reference evidence="8 9" key="2">
    <citation type="journal article" date="2016" name="Science">
        <title>A bacterium that degrades and assimilates poly(ethylene terephthalate).</title>
        <authorList>
            <person name="Yoshida S."/>
            <person name="Hiraga K."/>
            <person name="Takehana T."/>
            <person name="Taniguchi I."/>
            <person name="Yamaji H."/>
            <person name="Maeda Y."/>
            <person name="Toyohara K."/>
            <person name="Miyamoto K."/>
            <person name="Kimura Y."/>
            <person name="Oda K."/>
        </authorList>
    </citation>
    <scope>NUCLEOTIDE SEQUENCE [LARGE SCALE GENOMIC DNA]</scope>
    <source>
        <strain evidence="9">NBRC 110686 / TISTR 2288 / 201-F6</strain>
    </source>
</reference>
<dbReference type="Proteomes" id="UP000037660">
    <property type="component" value="Unassembled WGS sequence"/>
</dbReference>
<keyword evidence="9" id="KW-1185">Reference proteome</keyword>
<accession>A0A0K8P850</accession>
<dbReference type="PROSITE" id="PS00099">
    <property type="entry name" value="THIOLASE_3"/>
    <property type="match status" value="1"/>
</dbReference>
<dbReference type="GO" id="GO:0016747">
    <property type="term" value="F:acyltransferase activity, transferring groups other than amino-acyl groups"/>
    <property type="evidence" value="ECO:0007669"/>
    <property type="project" value="InterPro"/>
</dbReference>
<dbReference type="PROSITE" id="PS51257">
    <property type="entry name" value="PROKAR_LIPOPROTEIN"/>
    <property type="match status" value="1"/>
</dbReference>
<organism evidence="8 9">
    <name type="scientific">Piscinibacter sakaiensis</name>
    <name type="common">Ideonella sakaiensis</name>
    <dbReference type="NCBI Taxonomy" id="1547922"/>
    <lineage>
        <taxon>Bacteria</taxon>
        <taxon>Pseudomonadati</taxon>
        <taxon>Pseudomonadota</taxon>
        <taxon>Betaproteobacteria</taxon>
        <taxon>Burkholderiales</taxon>
        <taxon>Sphaerotilaceae</taxon>
        <taxon>Piscinibacter</taxon>
    </lineage>
</organism>
<protein>
    <recommendedName>
        <fullName evidence="10">Outer membrane protein V</fullName>
    </recommendedName>
</protein>
<evidence type="ECO:0000313" key="9">
    <source>
        <dbReference type="Proteomes" id="UP000037660"/>
    </source>
</evidence>
<comment type="subcellular location">
    <subcellularLocation>
        <location evidence="1">Cell outer membrane</location>
    </subcellularLocation>
</comment>
<dbReference type="InterPro" id="IPR010583">
    <property type="entry name" value="MipA"/>
</dbReference>
<feature type="region of interest" description="Disordered" evidence="6">
    <location>
        <begin position="58"/>
        <end position="87"/>
    </location>
</feature>
<dbReference type="PANTHER" id="PTHR38776">
    <property type="entry name" value="MLTA-INTERACTING PROTEIN-RELATED"/>
    <property type="match status" value="1"/>
</dbReference>
<feature type="region of interest" description="Disordered" evidence="6">
    <location>
        <begin position="1"/>
        <end position="20"/>
    </location>
</feature>
<evidence type="ECO:0000256" key="6">
    <source>
        <dbReference type="SAM" id="MobiDB-lite"/>
    </source>
</evidence>
<evidence type="ECO:0000256" key="3">
    <source>
        <dbReference type="ARBA" id="ARBA00022729"/>
    </source>
</evidence>
<dbReference type="Pfam" id="PF06629">
    <property type="entry name" value="MipA"/>
    <property type="match status" value="1"/>
</dbReference>
<dbReference type="OrthoDB" id="8887104at2"/>
<sequence>MRLPAHPRPTDPAGPRRPPLRGLALLGLAAACAGAGAAPAGGPADATPVAATTPAPVAADAAAEPTPAPGPVPAPAPASAPAPLPAPTSGVPVVPAAAAAAETGRSRWSYVLGATLNEGPTYAGSDRQSLRLRPLWSLQVGRLRLSTSGARAVGALDGGDAAAGSGASLDLLDRGGWRVGTSLRLDGGRSASDDPALAGLPEIRRTLRGRLYASHRLDPHWGLGLGVSTDLLGRHGGTLANAGLGYGNRLGDLGTWGIGGGLTWGDATYLRTHHGIDAASALATGRRAYEPGAGWVSASLGASALVPLGPHWALLGGAGVGRLLGAAADSPLTQRRTTWQLSIGLAWRDRSN</sequence>
<evidence type="ECO:0000256" key="1">
    <source>
        <dbReference type="ARBA" id="ARBA00004442"/>
    </source>
</evidence>
<proteinExistence type="inferred from homology"/>
<dbReference type="InterPro" id="IPR006311">
    <property type="entry name" value="TAT_signal"/>
</dbReference>
<name>A0A0K8P850_PISS1</name>
<dbReference type="PANTHER" id="PTHR38776:SF1">
    <property type="entry name" value="MLTA-INTERACTING PROTEIN-RELATED"/>
    <property type="match status" value="1"/>
</dbReference>
<dbReference type="RefSeq" id="WP_054022661.1">
    <property type="nucleotide sequence ID" value="NZ_BBYR01000093.1"/>
</dbReference>
<evidence type="ECO:0000256" key="7">
    <source>
        <dbReference type="SAM" id="SignalP"/>
    </source>
</evidence>
<feature type="chain" id="PRO_5005513815" description="Outer membrane protein V" evidence="7">
    <location>
        <begin position="38"/>
        <end position="352"/>
    </location>
</feature>
<evidence type="ECO:0000313" key="8">
    <source>
        <dbReference type="EMBL" id="GAP38812.1"/>
    </source>
</evidence>
<evidence type="ECO:0008006" key="10">
    <source>
        <dbReference type="Google" id="ProtNLM"/>
    </source>
</evidence>
<keyword evidence="4" id="KW-0472">Membrane</keyword>
<comment type="caution">
    <text evidence="8">The sequence shown here is derived from an EMBL/GenBank/DDBJ whole genome shotgun (WGS) entry which is preliminary data.</text>
</comment>
<evidence type="ECO:0000256" key="4">
    <source>
        <dbReference type="ARBA" id="ARBA00023136"/>
    </source>
</evidence>
<dbReference type="EMBL" id="BBYR01000093">
    <property type="protein sequence ID" value="GAP38812.1"/>
    <property type="molecule type" value="Genomic_DNA"/>
</dbReference>